<gene>
    <name evidence="2" type="ORF">PGLA2088_LOCUS45116</name>
</gene>
<evidence type="ECO:0000313" key="3">
    <source>
        <dbReference type="Proteomes" id="UP000626109"/>
    </source>
</evidence>
<accession>A0A813LH52</accession>
<feature type="compositionally biased region" description="Polar residues" evidence="1">
    <location>
        <begin position="382"/>
        <end position="393"/>
    </location>
</feature>
<organism evidence="2 3">
    <name type="scientific">Polarella glacialis</name>
    <name type="common">Dinoflagellate</name>
    <dbReference type="NCBI Taxonomy" id="89957"/>
    <lineage>
        <taxon>Eukaryota</taxon>
        <taxon>Sar</taxon>
        <taxon>Alveolata</taxon>
        <taxon>Dinophyceae</taxon>
        <taxon>Suessiales</taxon>
        <taxon>Suessiaceae</taxon>
        <taxon>Polarella</taxon>
    </lineage>
</organism>
<feature type="region of interest" description="Disordered" evidence="1">
    <location>
        <begin position="381"/>
        <end position="410"/>
    </location>
</feature>
<dbReference type="AlphaFoldDB" id="A0A813LH52"/>
<comment type="caution">
    <text evidence="2">The sequence shown here is derived from an EMBL/GenBank/DDBJ whole genome shotgun (WGS) entry which is preliminary data.</text>
</comment>
<feature type="region of interest" description="Disordered" evidence="1">
    <location>
        <begin position="172"/>
        <end position="200"/>
    </location>
</feature>
<evidence type="ECO:0000256" key="1">
    <source>
        <dbReference type="SAM" id="MobiDB-lite"/>
    </source>
</evidence>
<name>A0A813LH52_POLGL</name>
<sequence length="1199" mass="132856">MPPEKRWRASVAAPSSGEATVEDWKTHPRLQKHLRRFLDSADPGRVLSRYYAEAQHLSPEKLLRIAVHVGAWVALLPVEQAALSPGGEEEAVSQPSPVQLLAQILRLRGRAKITDWLQGVLHLVALRLQDVHRNLQGQAALPWIELRRSMPKAIWRDLRTQRPAIPVTYEKSKVPRPASGLKRKMPPQQTEPAGQRAEQNAGPGIEALTASDFHLEISELGNKKAVRRFHREGAAFSNSNLEERALHLDGLEERLVKAVSSESWDQVCSLIREAAAALAAPRQKTVLNEAAAPMPEDALERLQANLQSKLRKLICKGLGYLDLSDVGTSSQLEPALSVMKLLIERFMVRGQLEEARASKQWLRLQGILTAETTTEAGAMLETSPTEESYQSQGKGRLTGEDRASSRSGVFSPNVKLKSNPLVRNTGQDVILTCNNCGFELKSSWVFEHRGKVSTLVPTAGHPTCGGKYVPTDAKITVKADHSAGKLNLIGAVRVSMEGGACSANVKAQRNPFHLVQVSQTSFRMPLETRWRAVVSPPSKGEVIVEDWKTHPRLQKHVRRFLDSPDPGRVLSRYSAQAQNLDQEKLLRIAVHVGAWVALLPLEDATASPCSGEDVSQPSPVQLLAQILRLRGRTKVTDWLQGVLHLVALRLQDVRRDVQGQAAGPWIELRRSMPKAIWRELRTQRPSIPACGEAKELEEFGGPASHLKRKMHAQQTERVAKRVKENACPVTEAFWATDFNLEISELGNKKAIRRFHRDGAAFSNANLEERALHLDGLEERLIQAVAAESWDEVCSLIREAAAALAAPRQRAVWDEAAAPMPDDAQERLQVNLQSKLRKLICKGLTYLDISDAGTASQLEPALSVMKLLIVRFEVRGQLEEARAAKQWLRLQGLLTPEATTQAEANSERYLESSQLQGRVRMRVGPRILTTTGGVYTPGQKIKDNPLVRNTGQDVVLTCNKCGVELRSSWVFDYRGKLQTLVPTNGHTACRDKYISVTGIPLVRDTLLDICPHNTRLSICVKCGGNSICIHKKQRFQCQLCKAAATTQSEVNLDSSQPEGRVKRRSVLKTTKGGVYTPGQKIQDNPLVRNTGHDVLLICNKCGVELRSSWVFDCRGKVQTLVPNNGHGACGGKYVSVTGIPLFRDSSGMLDICPHESRRSTCVKCGGSEICIHKKRKYDCMLCKAAGYKKRTRRQHGQFAE</sequence>
<evidence type="ECO:0000313" key="2">
    <source>
        <dbReference type="EMBL" id="CAE8728424.1"/>
    </source>
</evidence>
<protein>
    <submittedName>
        <fullName evidence="2">Uncharacterized protein</fullName>
    </submittedName>
</protein>
<dbReference type="Proteomes" id="UP000626109">
    <property type="component" value="Unassembled WGS sequence"/>
</dbReference>
<feature type="region of interest" description="Disordered" evidence="1">
    <location>
        <begin position="1"/>
        <end position="23"/>
    </location>
</feature>
<proteinExistence type="predicted"/>
<dbReference type="EMBL" id="CAJNNW010035547">
    <property type="protein sequence ID" value="CAE8728424.1"/>
    <property type="molecule type" value="Genomic_DNA"/>
</dbReference>
<reference evidence="2" key="1">
    <citation type="submission" date="2021-02" db="EMBL/GenBank/DDBJ databases">
        <authorList>
            <person name="Dougan E. K."/>
            <person name="Rhodes N."/>
            <person name="Thang M."/>
            <person name="Chan C."/>
        </authorList>
    </citation>
    <scope>NUCLEOTIDE SEQUENCE</scope>
</reference>